<evidence type="ECO:0000256" key="2">
    <source>
        <dbReference type="ARBA" id="ARBA00009183"/>
    </source>
</evidence>
<gene>
    <name evidence="9" type="ORF">KP79_PYT24184</name>
</gene>
<dbReference type="PIRSF" id="PIRSF000332">
    <property type="entry name" value="FMO"/>
    <property type="match status" value="1"/>
</dbReference>
<evidence type="ECO:0000313" key="9">
    <source>
        <dbReference type="EMBL" id="OWF36034.1"/>
    </source>
</evidence>
<dbReference type="SUPFAM" id="SSF51905">
    <property type="entry name" value="FAD/NAD(P)-binding domain"/>
    <property type="match status" value="2"/>
</dbReference>
<dbReference type="InterPro" id="IPR000960">
    <property type="entry name" value="Flavin_mOase"/>
</dbReference>
<dbReference type="Pfam" id="PF00743">
    <property type="entry name" value="FMO-like"/>
    <property type="match status" value="2"/>
</dbReference>
<evidence type="ECO:0000256" key="7">
    <source>
        <dbReference type="ARBA" id="ARBA00023033"/>
    </source>
</evidence>
<evidence type="ECO:0000313" key="10">
    <source>
        <dbReference type="Proteomes" id="UP000242188"/>
    </source>
</evidence>
<reference evidence="9 10" key="1">
    <citation type="journal article" date="2017" name="Nat. Ecol. Evol.">
        <title>Scallop genome provides insights into evolution of bilaterian karyotype and development.</title>
        <authorList>
            <person name="Wang S."/>
            <person name="Zhang J."/>
            <person name="Jiao W."/>
            <person name="Li J."/>
            <person name="Xun X."/>
            <person name="Sun Y."/>
            <person name="Guo X."/>
            <person name="Huan P."/>
            <person name="Dong B."/>
            <person name="Zhang L."/>
            <person name="Hu X."/>
            <person name="Sun X."/>
            <person name="Wang J."/>
            <person name="Zhao C."/>
            <person name="Wang Y."/>
            <person name="Wang D."/>
            <person name="Huang X."/>
            <person name="Wang R."/>
            <person name="Lv J."/>
            <person name="Li Y."/>
            <person name="Zhang Z."/>
            <person name="Liu B."/>
            <person name="Lu W."/>
            <person name="Hui Y."/>
            <person name="Liang J."/>
            <person name="Zhou Z."/>
            <person name="Hou R."/>
            <person name="Li X."/>
            <person name="Liu Y."/>
            <person name="Li H."/>
            <person name="Ning X."/>
            <person name="Lin Y."/>
            <person name="Zhao L."/>
            <person name="Xing Q."/>
            <person name="Dou J."/>
            <person name="Li Y."/>
            <person name="Mao J."/>
            <person name="Guo H."/>
            <person name="Dou H."/>
            <person name="Li T."/>
            <person name="Mu C."/>
            <person name="Jiang W."/>
            <person name="Fu Q."/>
            <person name="Fu X."/>
            <person name="Miao Y."/>
            <person name="Liu J."/>
            <person name="Yu Q."/>
            <person name="Li R."/>
            <person name="Liao H."/>
            <person name="Li X."/>
            <person name="Kong Y."/>
            <person name="Jiang Z."/>
            <person name="Chourrout D."/>
            <person name="Li R."/>
            <person name="Bao Z."/>
        </authorList>
    </citation>
    <scope>NUCLEOTIDE SEQUENCE [LARGE SCALE GENOMIC DNA]</scope>
    <source>
        <strain evidence="9 10">PY_sf001</strain>
    </source>
</reference>
<keyword evidence="5" id="KW-0521">NADP</keyword>
<dbReference type="Gene3D" id="3.50.50.60">
    <property type="entry name" value="FAD/NAD(P)-binding domain"/>
    <property type="match status" value="2"/>
</dbReference>
<comment type="similarity">
    <text evidence="2 8">Belongs to the FMO family.</text>
</comment>
<dbReference type="EMBL" id="NEDP02076683">
    <property type="protein sequence ID" value="OWF36034.1"/>
    <property type="molecule type" value="Genomic_DNA"/>
</dbReference>
<dbReference type="GO" id="GO:0050660">
    <property type="term" value="F:flavin adenine dinucleotide binding"/>
    <property type="evidence" value="ECO:0007669"/>
    <property type="project" value="InterPro"/>
</dbReference>
<comment type="cofactor">
    <cofactor evidence="1 8">
        <name>FAD</name>
        <dbReference type="ChEBI" id="CHEBI:57692"/>
    </cofactor>
</comment>
<dbReference type="AlphaFoldDB" id="A0A210PHR2"/>
<evidence type="ECO:0000256" key="3">
    <source>
        <dbReference type="ARBA" id="ARBA00022630"/>
    </source>
</evidence>
<comment type="caution">
    <text evidence="9">The sequence shown here is derived from an EMBL/GenBank/DDBJ whole genome shotgun (WGS) entry which is preliminary data.</text>
</comment>
<protein>
    <recommendedName>
        <fullName evidence="8">Flavin-containing monooxygenase</fullName>
        <ecNumber evidence="8">1.-.-.-</ecNumber>
    </recommendedName>
</protein>
<dbReference type="PRINTS" id="PR00370">
    <property type="entry name" value="FMOXYGENASE"/>
</dbReference>
<dbReference type="InterPro" id="IPR050346">
    <property type="entry name" value="FMO-like"/>
</dbReference>
<sequence>MANNPRVCVIGAGPSGMSFLYHNNKLKVAGKKCADVVCYEKQSNWGGLWNYTWRTGLDEHGEPCHGSQYRDLWSNGPKECLEYPDYTFEDHFGKCIPCFPPRTVLFDYLQGRWNKSNLRNLVRFNTMVKNVTYNKDTDDFTVMVKDLSIDEDLSPQRFSNVIVATGHFSVPNVPYFDGIDMFPGRILHSHDFRRAREFKGQRMLLIGSRYSAEDISMQCRKMGSGKVICSYRTKPTGFNNWPEGIEERLLLTKVVGNKIHFKDGTTAEVDVIIFCTGYLFHFPYLSESLRLKTKLEMYPAGLYKGTLWMGDGNNKLMYLGMHDQYYSYTMFDVQAEWACAVVAGHLQLPNRNEMGSDITKWRKKQDLLNDEYDDIAFQTKFVCDLAREVGSKYNLDVAALFNKWEDDKHANIATYRDQTYTSVFTENPGIKHHTPWFKAYDDSLETFVNQTPNK</sequence>
<accession>A0A210PHR2</accession>
<dbReference type="PANTHER" id="PTHR23023">
    <property type="entry name" value="DIMETHYLANILINE MONOOXYGENASE"/>
    <property type="match status" value="1"/>
</dbReference>
<dbReference type="GO" id="GO:0050661">
    <property type="term" value="F:NADP binding"/>
    <property type="evidence" value="ECO:0007669"/>
    <property type="project" value="InterPro"/>
</dbReference>
<dbReference type="Proteomes" id="UP000242188">
    <property type="component" value="Unassembled WGS sequence"/>
</dbReference>
<dbReference type="OrthoDB" id="66881at2759"/>
<evidence type="ECO:0000256" key="5">
    <source>
        <dbReference type="ARBA" id="ARBA00022857"/>
    </source>
</evidence>
<keyword evidence="6 8" id="KW-0560">Oxidoreductase</keyword>
<dbReference type="GO" id="GO:0004499">
    <property type="term" value="F:N,N-dimethylaniline monooxygenase activity"/>
    <property type="evidence" value="ECO:0007669"/>
    <property type="project" value="InterPro"/>
</dbReference>
<evidence type="ECO:0000256" key="8">
    <source>
        <dbReference type="RuleBase" id="RU361177"/>
    </source>
</evidence>
<dbReference type="FunFam" id="3.50.50.60:FF:000138">
    <property type="entry name" value="Flavin-containing monooxygenase"/>
    <property type="match status" value="1"/>
</dbReference>
<organism evidence="9 10">
    <name type="scientific">Mizuhopecten yessoensis</name>
    <name type="common">Japanese scallop</name>
    <name type="synonym">Patinopecten yessoensis</name>
    <dbReference type="NCBI Taxonomy" id="6573"/>
    <lineage>
        <taxon>Eukaryota</taxon>
        <taxon>Metazoa</taxon>
        <taxon>Spiralia</taxon>
        <taxon>Lophotrochozoa</taxon>
        <taxon>Mollusca</taxon>
        <taxon>Bivalvia</taxon>
        <taxon>Autobranchia</taxon>
        <taxon>Pteriomorphia</taxon>
        <taxon>Pectinida</taxon>
        <taxon>Pectinoidea</taxon>
        <taxon>Pectinidae</taxon>
        <taxon>Mizuhopecten</taxon>
    </lineage>
</organism>
<evidence type="ECO:0000256" key="1">
    <source>
        <dbReference type="ARBA" id="ARBA00001974"/>
    </source>
</evidence>
<dbReference type="EC" id="1.-.-.-" evidence="8"/>
<evidence type="ECO:0000256" key="4">
    <source>
        <dbReference type="ARBA" id="ARBA00022827"/>
    </source>
</evidence>
<proteinExistence type="inferred from homology"/>
<dbReference type="InterPro" id="IPR020946">
    <property type="entry name" value="Flavin_mOase-like"/>
</dbReference>
<name>A0A210PHR2_MIZYE</name>
<dbReference type="InterPro" id="IPR036188">
    <property type="entry name" value="FAD/NAD-bd_sf"/>
</dbReference>
<keyword evidence="3 8" id="KW-0285">Flavoprotein</keyword>
<evidence type="ECO:0000256" key="6">
    <source>
        <dbReference type="ARBA" id="ARBA00023002"/>
    </source>
</evidence>
<keyword evidence="7 8" id="KW-0503">Monooxygenase</keyword>
<keyword evidence="4 8" id="KW-0274">FAD</keyword>
<keyword evidence="10" id="KW-1185">Reference proteome</keyword>